<dbReference type="GO" id="GO:0003676">
    <property type="term" value="F:nucleic acid binding"/>
    <property type="evidence" value="ECO:0007669"/>
    <property type="project" value="InterPro"/>
</dbReference>
<dbReference type="CDD" id="cd10507">
    <property type="entry name" value="Zn-ribbon_RPA12"/>
    <property type="match status" value="1"/>
</dbReference>
<evidence type="ECO:0000313" key="15">
    <source>
        <dbReference type="Proteomes" id="UP000799772"/>
    </source>
</evidence>
<dbReference type="SUPFAM" id="SSF57783">
    <property type="entry name" value="Zinc beta-ribbon"/>
    <property type="match status" value="1"/>
</dbReference>
<dbReference type="Gene3D" id="2.20.25.10">
    <property type="match status" value="1"/>
</dbReference>
<feature type="binding site" evidence="9">
    <location>
        <position position="30"/>
    </location>
    <ligand>
        <name>Zn(2+)</name>
        <dbReference type="ChEBI" id="CHEBI:29105"/>
        <label>1</label>
    </ligand>
</feature>
<feature type="zinc finger region" description="C4-type" evidence="10">
    <location>
        <begin position="10"/>
        <end position="33"/>
    </location>
</feature>
<sequence>MSAIGSLVFCTDCGNLLDGSGGDEKAILLCDVCGASNRDTSARTIKTVSQPSAFPSSLRQRLRSDVQTASTDDDPRSKDAVIQERCEKCGREEVRFYTQQLRSADEGSTVFYHCECGNKWTANN</sequence>
<evidence type="ECO:0000256" key="7">
    <source>
        <dbReference type="ARBA" id="ARBA00023242"/>
    </source>
</evidence>
<dbReference type="InterPro" id="IPR019761">
    <property type="entry name" value="DNA-dir_RNA_pol-M_15_CS"/>
</dbReference>
<evidence type="ECO:0000256" key="5">
    <source>
        <dbReference type="ARBA" id="ARBA00022833"/>
    </source>
</evidence>
<keyword evidence="7 8" id="KW-0539">Nucleus</keyword>
<dbReference type="PIRSF" id="PIRSF005586">
    <property type="entry name" value="RNApol_RpoM"/>
    <property type="match status" value="1"/>
</dbReference>
<dbReference type="PANTHER" id="PTHR11239">
    <property type="entry name" value="DNA-DIRECTED RNA POLYMERASE"/>
    <property type="match status" value="1"/>
</dbReference>
<feature type="binding site" evidence="9">
    <location>
        <position position="116"/>
    </location>
    <ligand>
        <name>Zn(2+)</name>
        <dbReference type="ChEBI" id="CHEBI:29105"/>
        <label>2</label>
    </ligand>
</feature>
<comment type="subcellular location">
    <subcellularLocation>
        <location evidence="1">Nucleus</location>
        <location evidence="1">Nucleolus</location>
    </subcellularLocation>
</comment>
<evidence type="ECO:0000256" key="4">
    <source>
        <dbReference type="ARBA" id="ARBA00022771"/>
    </source>
</evidence>
<feature type="binding site" evidence="9">
    <location>
        <position position="89"/>
    </location>
    <ligand>
        <name>Zn(2+)</name>
        <dbReference type="ChEBI" id="CHEBI:29105"/>
        <label>2</label>
    </ligand>
</feature>
<keyword evidence="5 9" id="KW-0862">Zinc</keyword>
<dbReference type="PROSITE" id="PS01030">
    <property type="entry name" value="RNA_POL_M_15KD"/>
    <property type="match status" value="1"/>
</dbReference>
<feature type="binding site" evidence="9">
    <location>
        <position position="86"/>
    </location>
    <ligand>
        <name>Zn(2+)</name>
        <dbReference type="ChEBI" id="CHEBI:29105"/>
        <label>2</label>
    </ligand>
</feature>
<dbReference type="PROSITE" id="PS51133">
    <property type="entry name" value="ZF_TFIIS_2"/>
    <property type="match status" value="1"/>
</dbReference>
<keyword evidence="6 8" id="KW-0804">Transcription</keyword>
<dbReference type="GO" id="GO:0006363">
    <property type="term" value="P:termination of RNA polymerase I transcription"/>
    <property type="evidence" value="ECO:0007669"/>
    <property type="project" value="TreeGrafter"/>
</dbReference>
<evidence type="ECO:0000256" key="12">
    <source>
        <dbReference type="SAM" id="MobiDB-lite"/>
    </source>
</evidence>
<keyword evidence="15" id="KW-1185">Reference proteome</keyword>
<dbReference type="GO" id="GO:0003899">
    <property type="term" value="F:DNA-directed RNA polymerase activity"/>
    <property type="evidence" value="ECO:0007669"/>
    <property type="project" value="InterPro"/>
</dbReference>
<dbReference type="GO" id="GO:0005736">
    <property type="term" value="C:RNA polymerase I complex"/>
    <property type="evidence" value="ECO:0007669"/>
    <property type="project" value="TreeGrafter"/>
</dbReference>
<evidence type="ECO:0000256" key="2">
    <source>
        <dbReference type="ARBA" id="ARBA00022478"/>
    </source>
</evidence>
<evidence type="ECO:0000313" key="14">
    <source>
        <dbReference type="EMBL" id="KAF2102945.1"/>
    </source>
</evidence>
<evidence type="ECO:0000259" key="13">
    <source>
        <dbReference type="PROSITE" id="PS51133"/>
    </source>
</evidence>
<dbReference type="InterPro" id="IPR012164">
    <property type="entry name" value="Rpa12/Rpb9/Rpc10/TFS"/>
</dbReference>
<keyword evidence="3 9" id="KW-0479">Metal-binding</keyword>
<feature type="binding site" evidence="9">
    <location>
        <position position="114"/>
    </location>
    <ligand>
        <name>Zn(2+)</name>
        <dbReference type="ChEBI" id="CHEBI:29105"/>
        <label>2</label>
    </ligand>
</feature>
<dbReference type="Proteomes" id="UP000799772">
    <property type="component" value="Unassembled WGS sequence"/>
</dbReference>
<dbReference type="OrthoDB" id="10056816at2759"/>
<dbReference type="GO" id="GO:0055029">
    <property type="term" value="C:nuclear DNA-directed RNA polymerase complex"/>
    <property type="evidence" value="ECO:0007669"/>
    <property type="project" value="UniProtKB-ARBA"/>
</dbReference>
<evidence type="ECO:0000256" key="9">
    <source>
        <dbReference type="PIRSR" id="PIRSR005586-1"/>
    </source>
</evidence>
<protein>
    <recommendedName>
        <fullName evidence="8">DNA-directed RNA polymerase subunit</fullName>
    </recommendedName>
</protein>
<organism evidence="14 15">
    <name type="scientific">Rhizodiscina lignyota</name>
    <dbReference type="NCBI Taxonomy" id="1504668"/>
    <lineage>
        <taxon>Eukaryota</taxon>
        <taxon>Fungi</taxon>
        <taxon>Dikarya</taxon>
        <taxon>Ascomycota</taxon>
        <taxon>Pezizomycotina</taxon>
        <taxon>Dothideomycetes</taxon>
        <taxon>Pleosporomycetidae</taxon>
        <taxon>Aulographales</taxon>
        <taxon>Rhizodiscinaceae</taxon>
        <taxon>Rhizodiscina</taxon>
    </lineage>
</organism>
<name>A0A9P4IPD2_9PEZI</name>
<feature type="binding site" evidence="9">
    <location>
        <position position="13"/>
    </location>
    <ligand>
        <name>Zn(2+)</name>
        <dbReference type="ChEBI" id="CHEBI:29105"/>
        <label>1</label>
    </ligand>
</feature>
<feature type="compositionally biased region" description="Polar residues" evidence="12">
    <location>
        <begin position="44"/>
        <end position="70"/>
    </location>
</feature>
<dbReference type="InterPro" id="IPR001529">
    <property type="entry name" value="Zn_ribbon_RPB9"/>
</dbReference>
<dbReference type="SMART" id="SM00661">
    <property type="entry name" value="RPOL9"/>
    <property type="match status" value="1"/>
</dbReference>
<comment type="caution">
    <text evidence="14">The sequence shown here is derived from an EMBL/GenBank/DDBJ whole genome shotgun (WGS) entry which is preliminary data.</text>
</comment>
<comment type="similarity">
    <text evidence="8 11">Belongs to the archaeal rpoM/eukaryotic RPA12/RPB9/RPC11 RNA polymerase family.</text>
</comment>
<comment type="function">
    <text evidence="8">DNA-dependent RNA polymerase catalyzes the transcription of DNA into RNA using the four ribonucleoside triphosphates as substrates.</text>
</comment>
<evidence type="ECO:0000256" key="11">
    <source>
        <dbReference type="RuleBase" id="RU003474"/>
    </source>
</evidence>
<dbReference type="GO" id="GO:0008270">
    <property type="term" value="F:zinc ion binding"/>
    <property type="evidence" value="ECO:0007669"/>
    <property type="project" value="UniProtKB-KW"/>
</dbReference>
<feature type="region of interest" description="Disordered" evidence="12">
    <location>
        <begin position="44"/>
        <end position="79"/>
    </location>
</feature>
<keyword evidence="4 10" id="KW-0863">Zinc-finger</keyword>
<dbReference type="SMART" id="SM00440">
    <property type="entry name" value="ZnF_C2C2"/>
    <property type="match status" value="1"/>
</dbReference>
<dbReference type="Pfam" id="PF01096">
    <property type="entry name" value="Zn_ribbon_TFIIS"/>
    <property type="match status" value="1"/>
</dbReference>
<accession>A0A9P4IPD2</accession>
<feature type="binding site" evidence="9">
    <location>
        <position position="10"/>
    </location>
    <ligand>
        <name>Zn(2+)</name>
        <dbReference type="ChEBI" id="CHEBI:29105"/>
        <label>1</label>
    </ligand>
</feature>
<feature type="binding site" evidence="9">
    <location>
        <position position="33"/>
    </location>
    <ligand>
        <name>Zn(2+)</name>
        <dbReference type="ChEBI" id="CHEBI:29105"/>
        <label>1</label>
    </ligand>
</feature>
<evidence type="ECO:0000256" key="8">
    <source>
        <dbReference type="PIRNR" id="PIRNR005586"/>
    </source>
</evidence>
<feature type="domain" description="TFIIS-type" evidence="13">
    <location>
        <begin position="82"/>
        <end position="121"/>
    </location>
</feature>
<keyword evidence="2 8" id="KW-0240">DNA-directed RNA polymerase</keyword>
<dbReference type="InterPro" id="IPR034004">
    <property type="entry name" value="Zn_ribbon_RPA12_C"/>
</dbReference>
<evidence type="ECO:0000256" key="6">
    <source>
        <dbReference type="ARBA" id="ARBA00023163"/>
    </source>
</evidence>
<dbReference type="InterPro" id="IPR001222">
    <property type="entry name" value="Znf_TFIIS"/>
</dbReference>
<evidence type="ECO:0000256" key="1">
    <source>
        <dbReference type="ARBA" id="ARBA00004604"/>
    </source>
</evidence>
<dbReference type="AlphaFoldDB" id="A0A9P4IPD2"/>
<dbReference type="EMBL" id="ML978122">
    <property type="protein sequence ID" value="KAF2102945.1"/>
    <property type="molecule type" value="Genomic_DNA"/>
</dbReference>
<reference evidence="14" key="1">
    <citation type="journal article" date="2020" name="Stud. Mycol.">
        <title>101 Dothideomycetes genomes: a test case for predicting lifestyles and emergence of pathogens.</title>
        <authorList>
            <person name="Haridas S."/>
            <person name="Albert R."/>
            <person name="Binder M."/>
            <person name="Bloem J."/>
            <person name="Labutti K."/>
            <person name="Salamov A."/>
            <person name="Andreopoulos B."/>
            <person name="Baker S."/>
            <person name="Barry K."/>
            <person name="Bills G."/>
            <person name="Bluhm B."/>
            <person name="Cannon C."/>
            <person name="Castanera R."/>
            <person name="Culley D."/>
            <person name="Daum C."/>
            <person name="Ezra D."/>
            <person name="Gonzalez J."/>
            <person name="Henrissat B."/>
            <person name="Kuo A."/>
            <person name="Liang C."/>
            <person name="Lipzen A."/>
            <person name="Lutzoni F."/>
            <person name="Magnuson J."/>
            <person name="Mondo S."/>
            <person name="Nolan M."/>
            <person name="Ohm R."/>
            <person name="Pangilinan J."/>
            <person name="Park H.-J."/>
            <person name="Ramirez L."/>
            <person name="Alfaro M."/>
            <person name="Sun H."/>
            <person name="Tritt A."/>
            <person name="Yoshinaga Y."/>
            <person name="Zwiers L.-H."/>
            <person name="Turgeon B."/>
            <person name="Goodwin S."/>
            <person name="Spatafora J."/>
            <person name="Crous P."/>
            <person name="Grigoriev I."/>
        </authorList>
    </citation>
    <scope>NUCLEOTIDE SEQUENCE</scope>
    <source>
        <strain evidence="14">CBS 133067</strain>
    </source>
</reference>
<evidence type="ECO:0000256" key="3">
    <source>
        <dbReference type="ARBA" id="ARBA00022723"/>
    </source>
</evidence>
<evidence type="ECO:0000256" key="10">
    <source>
        <dbReference type="PIRSR" id="PIRSR005586-2"/>
    </source>
</evidence>
<gene>
    <name evidence="14" type="ORF">NA57DRAFT_52486</name>
</gene>
<dbReference type="PANTHER" id="PTHR11239:SF14">
    <property type="entry name" value="DNA-DIRECTED RNA POLYMERASE I SUBUNIT RPA12"/>
    <property type="match status" value="1"/>
</dbReference>
<proteinExistence type="inferred from homology"/>